<dbReference type="InterPro" id="IPR050320">
    <property type="entry name" value="N5-glutamine_MTase"/>
</dbReference>
<dbReference type="InterPro" id="IPR019874">
    <property type="entry name" value="RF_methyltr_PrmC"/>
</dbReference>
<gene>
    <name evidence="5" type="primary">prmC</name>
    <name evidence="8" type="ORF">CONE_0285</name>
</gene>
<comment type="catalytic activity">
    <reaction evidence="4 5">
        <text>L-glutaminyl-[peptide chain release factor] + S-adenosyl-L-methionine = N(5)-methyl-L-glutaminyl-[peptide chain release factor] + S-adenosyl-L-homocysteine + H(+)</text>
        <dbReference type="Rhea" id="RHEA:42896"/>
        <dbReference type="Rhea" id="RHEA-COMP:10271"/>
        <dbReference type="Rhea" id="RHEA-COMP:10272"/>
        <dbReference type="ChEBI" id="CHEBI:15378"/>
        <dbReference type="ChEBI" id="CHEBI:30011"/>
        <dbReference type="ChEBI" id="CHEBI:57856"/>
        <dbReference type="ChEBI" id="CHEBI:59789"/>
        <dbReference type="ChEBI" id="CHEBI:61891"/>
        <dbReference type="EC" id="2.1.1.297"/>
    </reaction>
</comment>
<feature type="binding site" evidence="5">
    <location>
        <position position="163"/>
    </location>
    <ligand>
        <name>S-adenosyl-L-methionine</name>
        <dbReference type="ChEBI" id="CHEBI:59789"/>
    </ligand>
</feature>
<keyword evidence="9" id="KW-1185">Reference proteome</keyword>
<keyword evidence="2 5" id="KW-0808">Transferase</keyword>
<dbReference type="STRING" id="1208920.CONE_0285"/>
<dbReference type="InterPro" id="IPR007848">
    <property type="entry name" value="Small_mtfrase_dom"/>
</dbReference>
<evidence type="ECO:0000256" key="2">
    <source>
        <dbReference type="ARBA" id="ARBA00022679"/>
    </source>
</evidence>
<feature type="binding site" evidence="5">
    <location>
        <begin position="180"/>
        <end position="183"/>
    </location>
    <ligand>
        <name>substrate</name>
    </ligand>
</feature>
<dbReference type="NCBIfam" id="TIGR00536">
    <property type="entry name" value="hemK_fam"/>
    <property type="match status" value="1"/>
</dbReference>
<dbReference type="EMBL" id="CP003805">
    <property type="protein sequence ID" value="AGF48099.1"/>
    <property type="molecule type" value="Genomic_DNA"/>
</dbReference>
<dbReference type="Gene3D" id="3.40.50.150">
    <property type="entry name" value="Vaccinia Virus protein VP39"/>
    <property type="match status" value="1"/>
</dbReference>
<dbReference type="Pfam" id="PF17827">
    <property type="entry name" value="PrmC_N"/>
    <property type="match status" value="1"/>
</dbReference>
<evidence type="ECO:0000256" key="1">
    <source>
        <dbReference type="ARBA" id="ARBA00022603"/>
    </source>
</evidence>
<organism evidence="8 9">
    <name type="scientific">Candidatus Kinetoplastidibacterium stringomonadis TCC290E</name>
    <dbReference type="NCBI Taxonomy" id="1208920"/>
    <lineage>
        <taxon>Bacteria</taxon>
        <taxon>Pseudomonadati</taxon>
        <taxon>Pseudomonadota</taxon>
        <taxon>Betaproteobacteria</taxon>
        <taxon>Candidatus Kinetoplastidibacterium</taxon>
    </lineage>
</organism>
<dbReference type="InterPro" id="IPR040758">
    <property type="entry name" value="PrmC_N"/>
</dbReference>
<name>M1LY52_9PROT</name>
<dbReference type="PANTHER" id="PTHR18895:SF74">
    <property type="entry name" value="MTRF1L RELEASE FACTOR GLUTAMINE METHYLTRANSFERASE"/>
    <property type="match status" value="1"/>
</dbReference>
<dbReference type="Proteomes" id="UP000011541">
    <property type="component" value="Chromosome"/>
</dbReference>
<feature type="binding site" evidence="5">
    <location>
        <position position="180"/>
    </location>
    <ligand>
        <name>S-adenosyl-L-methionine</name>
        <dbReference type="ChEBI" id="CHEBI:59789"/>
    </ligand>
</feature>
<dbReference type="HOGENOM" id="CLU_018398_3_0_4"/>
<reference evidence="8 9" key="1">
    <citation type="journal article" date="2013" name="Genome Biol. Evol.">
        <title>Genome evolution and phylogenomic analysis of candidatus kinetoplastibacterium, the betaproteobacterial endosymbionts of strigomonas and angomonas.</title>
        <authorList>
            <person name="Alves J.M."/>
            <person name="Serrano M.G."/>
            <person name="Maia da Silva F."/>
            <person name="Voegtly L.J."/>
            <person name="Matveyev A.V."/>
            <person name="Teixeira M.M."/>
            <person name="Camargo E.P."/>
            <person name="Buck G.A."/>
        </authorList>
    </citation>
    <scope>NUCLEOTIDE SEQUENCE [LARGE SCALE GENOMIC DNA]</scope>
    <source>
        <strain evidence="8 9">TCC290E</strain>
    </source>
</reference>
<dbReference type="eggNOG" id="COG2890">
    <property type="taxonomic scope" value="Bacteria"/>
</dbReference>
<proteinExistence type="inferred from homology"/>
<evidence type="ECO:0000259" key="7">
    <source>
        <dbReference type="Pfam" id="PF17827"/>
    </source>
</evidence>
<protein>
    <recommendedName>
        <fullName evidence="5">Release factor glutamine methyltransferase</fullName>
        <shortName evidence="5">RF MTase</shortName>
        <ecNumber evidence="5">2.1.1.297</ecNumber>
    </recommendedName>
    <alternativeName>
        <fullName evidence="5">N5-glutamine methyltransferase PrmC</fullName>
    </alternativeName>
    <alternativeName>
        <fullName evidence="5">Protein-(glutamine-N5) MTase PrmC</fullName>
    </alternativeName>
    <alternativeName>
        <fullName evidence="5">Protein-glutamine N-methyltransferase PrmC</fullName>
    </alternativeName>
</protein>
<comment type="similarity">
    <text evidence="5">Belongs to the protein N5-glutamine methyltransferase family. PrmC subfamily.</text>
</comment>
<dbReference type="KEGG" id="kon:CONE_0285"/>
<feature type="domain" description="Methyltransferase small" evidence="6">
    <location>
        <begin position="99"/>
        <end position="192"/>
    </location>
</feature>
<dbReference type="GO" id="GO:0003676">
    <property type="term" value="F:nucleic acid binding"/>
    <property type="evidence" value="ECO:0007669"/>
    <property type="project" value="InterPro"/>
</dbReference>
<keyword evidence="3 5" id="KW-0949">S-adenosyl-L-methionine</keyword>
<dbReference type="Pfam" id="PF05175">
    <property type="entry name" value="MTS"/>
    <property type="match status" value="1"/>
</dbReference>
<evidence type="ECO:0000313" key="8">
    <source>
        <dbReference type="EMBL" id="AGF48099.1"/>
    </source>
</evidence>
<dbReference type="OrthoDB" id="9800643at2"/>
<dbReference type="GO" id="GO:0032259">
    <property type="term" value="P:methylation"/>
    <property type="evidence" value="ECO:0007669"/>
    <property type="project" value="UniProtKB-KW"/>
</dbReference>
<dbReference type="HAMAP" id="MF_02126">
    <property type="entry name" value="RF_methyltr_PrmC"/>
    <property type="match status" value="1"/>
</dbReference>
<dbReference type="AlphaFoldDB" id="M1LY52"/>
<dbReference type="CDD" id="cd02440">
    <property type="entry name" value="AdoMet_MTases"/>
    <property type="match status" value="1"/>
</dbReference>
<feature type="domain" description="Release factor glutamine methyltransferase N-terminal" evidence="7">
    <location>
        <begin position="14"/>
        <end position="68"/>
    </location>
</feature>
<keyword evidence="1 5" id="KW-0489">Methyltransferase</keyword>
<dbReference type="PATRIC" id="fig|1208920.3.peg.70"/>
<dbReference type="PROSITE" id="PS00092">
    <property type="entry name" value="N6_MTASE"/>
    <property type="match status" value="1"/>
</dbReference>
<dbReference type="SUPFAM" id="SSF53335">
    <property type="entry name" value="S-adenosyl-L-methionine-dependent methyltransferases"/>
    <property type="match status" value="1"/>
</dbReference>
<dbReference type="PANTHER" id="PTHR18895">
    <property type="entry name" value="HEMK METHYLTRANSFERASE"/>
    <property type="match status" value="1"/>
</dbReference>
<dbReference type="InterPro" id="IPR029063">
    <property type="entry name" value="SAM-dependent_MTases_sf"/>
</dbReference>
<sequence>MKVNIKNLMMDLNLPRIEILVLLEKVLQKPRTWIIANDLNIISDIAFRKYNDLRKRRLKGEPIAYLVGYKEFMSNKFLVNNSVLIPRPETELLVDVSINSLSTLHKPRVLDLGIGCGAIAISICLMRTDAEVVGSDIDKGALLVAEINSKKLGANVTLINSNWFDNFDIHIGKFDLIVSNPPYISSLDKHLELGDLRFEPRIALTDESDGLSHITNIVYNSRNYMNKGAFLWMEHGWDQAAKVKNILKIAGFRNITSFLDLSGIPRITGGNI</sequence>
<dbReference type="EC" id="2.1.1.297" evidence="5"/>
<evidence type="ECO:0000256" key="5">
    <source>
        <dbReference type="HAMAP-Rule" id="MF_02126"/>
    </source>
</evidence>
<evidence type="ECO:0000256" key="3">
    <source>
        <dbReference type="ARBA" id="ARBA00022691"/>
    </source>
</evidence>
<feature type="binding site" evidence="5">
    <location>
        <begin position="113"/>
        <end position="117"/>
    </location>
    <ligand>
        <name>S-adenosyl-L-methionine</name>
        <dbReference type="ChEBI" id="CHEBI:59789"/>
    </ligand>
</feature>
<feature type="binding site" evidence="5">
    <location>
        <position position="136"/>
    </location>
    <ligand>
        <name>S-adenosyl-L-methionine</name>
        <dbReference type="ChEBI" id="CHEBI:59789"/>
    </ligand>
</feature>
<dbReference type="InterPro" id="IPR002052">
    <property type="entry name" value="DNA_methylase_N6_adenine_CS"/>
</dbReference>
<evidence type="ECO:0000256" key="4">
    <source>
        <dbReference type="ARBA" id="ARBA00048391"/>
    </source>
</evidence>
<dbReference type="InterPro" id="IPR004556">
    <property type="entry name" value="HemK-like"/>
</dbReference>
<dbReference type="RefSeq" id="WP_015396787.1">
    <property type="nucleotide sequence ID" value="NC_020299.1"/>
</dbReference>
<evidence type="ECO:0000313" key="9">
    <source>
        <dbReference type="Proteomes" id="UP000011541"/>
    </source>
</evidence>
<dbReference type="Gene3D" id="1.10.8.10">
    <property type="entry name" value="DNA helicase RuvA subunit, C-terminal domain"/>
    <property type="match status" value="1"/>
</dbReference>
<comment type="function">
    <text evidence="5">Methylates the class 1 translation termination release factors RF1/PrfA and RF2/PrfB on the glutamine residue of the universally conserved GGQ motif.</text>
</comment>
<dbReference type="NCBIfam" id="TIGR03534">
    <property type="entry name" value="RF_mod_PrmC"/>
    <property type="match status" value="1"/>
</dbReference>
<evidence type="ECO:0000259" key="6">
    <source>
        <dbReference type="Pfam" id="PF05175"/>
    </source>
</evidence>
<dbReference type="GO" id="GO:0102559">
    <property type="term" value="F:peptide chain release factor N(5)-glutamine methyltransferase activity"/>
    <property type="evidence" value="ECO:0007669"/>
    <property type="project" value="UniProtKB-EC"/>
</dbReference>
<accession>M1LY52</accession>